<keyword evidence="1" id="KW-0812">Transmembrane</keyword>
<evidence type="ECO:0000313" key="3">
    <source>
        <dbReference type="Proteomes" id="UP000324222"/>
    </source>
</evidence>
<organism evidence="2 3">
    <name type="scientific">Portunus trituberculatus</name>
    <name type="common">Swimming crab</name>
    <name type="synonym">Neptunus trituberculatus</name>
    <dbReference type="NCBI Taxonomy" id="210409"/>
    <lineage>
        <taxon>Eukaryota</taxon>
        <taxon>Metazoa</taxon>
        <taxon>Ecdysozoa</taxon>
        <taxon>Arthropoda</taxon>
        <taxon>Crustacea</taxon>
        <taxon>Multicrustacea</taxon>
        <taxon>Malacostraca</taxon>
        <taxon>Eumalacostraca</taxon>
        <taxon>Eucarida</taxon>
        <taxon>Decapoda</taxon>
        <taxon>Pleocyemata</taxon>
        <taxon>Brachyura</taxon>
        <taxon>Eubrachyura</taxon>
        <taxon>Portunoidea</taxon>
        <taxon>Portunidae</taxon>
        <taxon>Portuninae</taxon>
        <taxon>Portunus</taxon>
    </lineage>
</organism>
<dbReference type="AlphaFoldDB" id="A0A5B7GG20"/>
<protein>
    <submittedName>
        <fullName evidence="2">Uncharacterized protein</fullName>
    </submittedName>
</protein>
<dbReference type="Proteomes" id="UP000324222">
    <property type="component" value="Unassembled WGS sequence"/>
</dbReference>
<evidence type="ECO:0000256" key="1">
    <source>
        <dbReference type="SAM" id="Phobius"/>
    </source>
</evidence>
<proteinExistence type="predicted"/>
<gene>
    <name evidence="2" type="ORF">E2C01_050190</name>
</gene>
<comment type="caution">
    <text evidence="2">The sequence shown here is derived from an EMBL/GenBank/DDBJ whole genome shotgun (WGS) entry which is preliminary data.</text>
</comment>
<dbReference type="EMBL" id="VSRR010013795">
    <property type="protein sequence ID" value="MPC56237.1"/>
    <property type="molecule type" value="Genomic_DNA"/>
</dbReference>
<keyword evidence="1" id="KW-0472">Membrane</keyword>
<evidence type="ECO:0000313" key="2">
    <source>
        <dbReference type="EMBL" id="MPC56237.1"/>
    </source>
</evidence>
<feature type="transmembrane region" description="Helical" evidence="1">
    <location>
        <begin position="26"/>
        <end position="45"/>
    </location>
</feature>
<sequence>MSLSTEELYYSIPSPPYRSYDPKLNYFAYFHITFLAVASLLPLTLSSPSAPHKELSQRRESVHYLLALRSPNLPSLHYTIPCPAPPVSRPDAHTFIELDLCVTTRGGSWFAVCHPSL</sequence>
<keyword evidence="3" id="KW-1185">Reference proteome</keyword>
<name>A0A5B7GG20_PORTR</name>
<keyword evidence="1" id="KW-1133">Transmembrane helix</keyword>
<accession>A0A5B7GG20</accession>
<reference evidence="2 3" key="1">
    <citation type="submission" date="2019-05" db="EMBL/GenBank/DDBJ databases">
        <title>Another draft genome of Portunus trituberculatus and its Hox gene families provides insights of decapod evolution.</title>
        <authorList>
            <person name="Jeong J.-H."/>
            <person name="Song I."/>
            <person name="Kim S."/>
            <person name="Choi T."/>
            <person name="Kim D."/>
            <person name="Ryu S."/>
            <person name="Kim W."/>
        </authorList>
    </citation>
    <scope>NUCLEOTIDE SEQUENCE [LARGE SCALE GENOMIC DNA]</scope>
    <source>
        <tissue evidence="2">Muscle</tissue>
    </source>
</reference>